<evidence type="ECO:0000256" key="1">
    <source>
        <dbReference type="PROSITE-ProRule" id="PRU00169"/>
    </source>
</evidence>
<dbReference type="InterPro" id="IPR007492">
    <property type="entry name" value="LytTR_DNA-bd_dom"/>
</dbReference>
<reference evidence="4 5" key="1">
    <citation type="submission" date="2018-11" db="EMBL/GenBank/DDBJ databases">
        <title>Rufibacter latericius sp. nov., isolated from water in Baiyang Lake.</title>
        <authorList>
            <person name="Yang Y."/>
        </authorList>
    </citation>
    <scope>NUCLEOTIDE SEQUENCE [LARGE SCALE GENOMIC DNA]</scope>
    <source>
        <strain evidence="4 5">MCC P1</strain>
    </source>
</reference>
<evidence type="ECO:0000313" key="5">
    <source>
        <dbReference type="Proteomes" id="UP000271010"/>
    </source>
</evidence>
<comment type="caution">
    <text evidence="4">The sequence shown here is derived from an EMBL/GenBank/DDBJ whole genome shotgun (WGS) entry which is preliminary data.</text>
</comment>
<dbReference type="InterPro" id="IPR046947">
    <property type="entry name" value="LytR-like"/>
</dbReference>
<dbReference type="SMART" id="SM00448">
    <property type="entry name" value="REC"/>
    <property type="match status" value="1"/>
</dbReference>
<gene>
    <name evidence="4" type="ORF">EFA69_11885</name>
</gene>
<proteinExistence type="predicted"/>
<dbReference type="PANTHER" id="PTHR37299">
    <property type="entry name" value="TRANSCRIPTIONAL REGULATOR-RELATED"/>
    <property type="match status" value="1"/>
</dbReference>
<sequence length="266" mass="30479">MLRALLIEDEPLAATRLEKLLLAQTELPLTVVAKLASVQEAVQYFREQPLPDLAFFDIQLGDGLSFEIFEQTEVTCPVIFTTAYDAYALRAFKANGIDYLLKPIDDEELAQALKKLQRLRSAAGNRASAPAVPDQSLQLLQQALQQLQNPAGPTYKNRFVLKVGEHLRAIPVEEIDFFYSFEKATFLQTTDNRRFALDYTVEQLEQLVDPKRFFRVNRGYLVQVNAIQDIIHYTNSRLKVALRHHQQEEVLVSRERVGAFRAWLDQ</sequence>
<dbReference type="Gene3D" id="3.40.50.2300">
    <property type="match status" value="1"/>
</dbReference>
<dbReference type="GO" id="GO:0003677">
    <property type="term" value="F:DNA binding"/>
    <property type="evidence" value="ECO:0007669"/>
    <property type="project" value="UniProtKB-KW"/>
</dbReference>
<dbReference type="EMBL" id="RJJE01000009">
    <property type="protein sequence ID" value="RNI30192.1"/>
    <property type="molecule type" value="Genomic_DNA"/>
</dbReference>
<dbReference type="PROSITE" id="PS50110">
    <property type="entry name" value="RESPONSE_REGULATORY"/>
    <property type="match status" value="1"/>
</dbReference>
<keyword evidence="1" id="KW-0597">Phosphoprotein</keyword>
<dbReference type="SMART" id="SM00850">
    <property type="entry name" value="LytTR"/>
    <property type="match status" value="1"/>
</dbReference>
<dbReference type="Proteomes" id="UP000271010">
    <property type="component" value="Unassembled WGS sequence"/>
</dbReference>
<name>A0A3M9MXB3_9BACT</name>
<dbReference type="PROSITE" id="PS50930">
    <property type="entry name" value="HTH_LYTTR"/>
    <property type="match status" value="1"/>
</dbReference>
<dbReference type="AlphaFoldDB" id="A0A3M9MXB3"/>
<organism evidence="4 5">
    <name type="scientific">Rufibacter immobilis</name>
    <dbReference type="NCBI Taxonomy" id="1348778"/>
    <lineage>
        <taxon>Bacteria</taxon>
        <taxon>Pseudomonadati</taxon>
        <taxon>Bacteroidota</taxon>
        <taxon>Cytophagia</taxon>
        <taxon>Cytophagales</taxon>
        <taxon>Hymenobacteraceae</taxon>
        <taxon>Rufibacter</taxon>
    </lineage>
</organism>
<feature type="domain" description="Response regulatory" evidence="2">
    <location>
        <begin position="3"/>
        <end position="117"/>
    </location>
</feature>
<feature type="domain" description="HTH LytTR-type" evidence="3">
    <location>
        <begin position="159"/>
        <end position="266"/>
    </location>
</feature>
<feature type="modified residue" description="4-aspartylphosphate" evidence="1">
    <location>
        <position position="57"/>
    </location>
</feature>
<dbReference type="RefSeq" id="WP_123133270.1">
    <property type="nucleotide sequence ID" value="NZ_RJJE01000009.1"/>
</dbReference>
<keyword evidence="4" id="KW-0238">DNA-binding</keyword>
<dbReference type="InterPro" id="IPR011006">
    <property type="entry name" value="CheY-like_superfamily"/>
</dbReference>
<protein>
    <submittedName>
        <fullName evidence="4">DNA-binding response regulator</fullName>
    </submittedName>
</protein>
<evidence type="ECO:0000259" key="2">
    <source>
        <dbReference type="PROSITE" id="PS50110"/>
    </source>
</evidence>
<dbReference type="InterPro" id="IPR001789">
    <property type="entry name" value="Sig_transdc_resp-reg_receiver"/>
</dbReference>
<dbReference type="Pfam" id="PF00072">
    <property type="entry name" value="Response_reg"/>
    <property type="match status" value="1"/>
</dbReference>
<dbReference type="PANTHER" id="PTHR37299:SF1">
    <property type="entry name" value="STAGE 0 SPORULATION PROTEIN A HOMOLOG"/>
    <property type="match status" value="1"/>
</dbReference>
<dbReference type="SUPFAM" id="SSF52172">
    <property type="entry name" value="CheY-like"/>
    <property type="match status" value="1"/>
</dbReference>
<accession>A0A3M9MXB3</accession>
<dbReference type="Gene3D" id="2.40.50.1020">
    <property type="entry name" value="LytTr DNA-binding domain"/>
    <property type="match status" value="1"/>
</dbReference>
<dbReference type="OrthoDB" id="646623at2"/>
<dbReference type="GO" id="GO:0000156">
    <property type="term" value="F:phosphorelay response regulator activity"/>
    <property type="evidence" value="ECO:0007669"/>
    <property type="project" value="InterPro"/>
</dbReference>
<evidence type="ECO:0000313" key="4">
    <source>
        <dbReference type="EMBL" id="RNI30192.1"/>
    </source>
</evidence>
<dbReference type="Pfam" id="PF04397">
    <property type="entry name" value="LytTR"/>
    <property type="match status" value="1"/>
</dbReference>
<evidence type="ECO:0000259" key="3">
    <source>
        <dbReference type="PROSITE" id="PS50930"/>
    </source>
</evidence>
<keyword evidence="5" id="KW-1185">Reference proteome</keyword>